<dbReference type="InterPro" id="IPR008906">
    <property type="entry name" value="HATC_C_dom"/>
</dbReference>
<dbReference type="InterPro" id="IPR006580">
    <property type="entry name" value="Znf_TTF"/>
</dbReference>
<dbReference type="Proteomes" id="UP001152320">
    <property type="component" value="Chromosome 1"/>
</dbReference>
<evidence type="ECO:0000256" key="1">
    <source>
        <dbReference type="SAM" id="MobiDB-lite"/>
    </source>
</evidence>
<keyword evidence="4" id="KW-1185">Reference proteome</keyword>
<dbReference type="OrthoDB" id="1739706at2759"/>
<dbReference type="GO" id="GO:0046983">
    <property type="term" value="F:protein dimerization activity"/>
    <property type="evidence" value="ECO:0007669"/>
    <property type="project" value="InterPro"/>
</dbReference>
<organism evidence="3 4">
    <name type="scientific">Holothuria leucospilota</name>
    <name type="common">Black long sea cucumber</name>
    <name type="synonym">Mertensiothuria leucospilota</name>
    <dbReference type="NCBI Taxonomy" id="206669"/>
    <lineage>
        <taxon>Eukaryota</taxon>
        <taxon>Metazoa</taxon>
        <taxon>Echinodermata</taxon>
        <taxon>Eleutherozoa</taxon>
        <taxon>Echinozoa</taxon>
        <taxon>Holothuroidea</taxon>
        <taxon>Aspidochirotacea</taxon>
        <taxon>Aspidochirotida</taxon>
        <taxon>Holothuriidae</taxon>
        <taxon>Holothuria</taxon>
    </lineage>
</organism>
<dbReference type="Pfam" id="PF14291">
    <property type="entry name" value="DUF4371"/>
    <property type="match status" value="1"/>
</dbReference>
<dbReference type="PANTHER" id="PTHR45749:SF37">
    <property type="entry name" value="OS05G0311600 PROTEIN"/>
    <property type="match status" value="1"/>
</dbReference>
<evidence type="ECO:0000313" key="4">
    <source>
        <dbReference type="Proteomes" id="UP001152320"/>
    </source>
</evidence>
<dbReference type="EMBL" id="JAIZAY010000001">
    <property type="protein sequence ID" value="KAJ8049341.1"/>
    <property type="molecule type" value="Genomic_DNA"/>
</dbReference>
<protein>
    <submittedName>
        <fullName evidence="3">Zinc finger MYM-type protein 1</fullName>
    </submittedName>
</protein>
<feature type="domain" description="TTF-type" evidence="2">
    <location>
        <begin position="105"/>
        <end position="210"/>
    </location>
</feature>
<dbReference type="AlphaFoldDB" id="A0A9Q1CQR2"/>
<feature type="compositionally biased region" description="Acidic residues" evidence="1">
    <location>
        <begin position="21"/>
        <end position="52"/>
    </location>
</feature>
<dbReference type="PANTHER" id="PTHR45749">
    <property type="match status" value="1"/>
</dbReference>
<feature type="region of interest" description="Disordered" evidence="1">
    <location>
        <begin position="17"/>
        <end position="95"/>
    </location>
</feature>
<name>A0A9Q1CQR2_HOLLE</name>
<dbReference type="SMART" id="SM00597">
    <property type="entry name" value="ZnF_TTF"/>
    <property type="match status" value="1"/>
</dbReference>
<dbReference type="InterPro" id="IPR025398">
    <property type="entry name" value="DUF4371"/>
</dbReference>
<dbReference type="SUPFAM" id="SSF53098">
    <property type="entry name" value="Ribonuclease H-like"/>
    <property type="match status" value="1"/>
</dbReference>
<reference evidence="3" key="1">
    <citation type="submission" date="2021-10" db="EMBL/GenBank/DDBJ databases">
        <title>Tropical sea cucumber genome reveals ecological adaptation and Cuvierian tubules defense mechanism.</title>
        <authorList>
            <person name="Chen T."/>
        </authorList>
    </citation>
    <scope>NUCLEOTIDE SEQUENCE</scope>
    <source>
        <strain evidence="3">Nanhai2018</strain>
        <tissue evidence="3">Muscle</tissue>
    </source>
</reference>
<evidence type="ECO:0000259" key="2">
    <source>
        <dbReference type="SMART" id="SM00597"/>
    </source>
</evidence>
<proteinExistence type="predicted"/>
<evidence type="ECO:0000313" key="3">
    <source>
        <dbReference type="EMBL" id="KAJ8049341.1"/>
    </source>
</evidence>
<comment type="caution">
    <text evidence="3">The sequence shown here is derived from an EMBL/GenBank/DDBJ whole genome shotgun (WGS) entry which is preliminary data.</text>
</comment>
<gene>
    <name evidence="3" type="ORF">HOLleu_02046</name>
</gene>
<dbReference type="InterPro" id="IPR012337">
    <property type="entry name" value="RNaseH-like_sf"/>
</dbReference>
<dbReference type="Pfam" id="PF05699">
    <property type="entry name" value="Dimer_Tnp_hAT"/>
    <property type="match status" value="1"/>
</dbReference>
<accession>A0A9Q1CQR2</accession>
<sequence length="814" mass="92185">MRNFRSGVCSQWYVKLSPVEENQEVDDPPDQDSGDSTVEDDDVDVAMDDDVLGESQDQDPNYGSGHQGGDNLNNRVGPGDISRDKDSPPVQPSDIQFPAHMIGKQFRCFNPSFFRQYPWLEYSQTEDAVYCFHCRHFAKEANEQAFIGVGFRNWKKCYGAKQSENRILKHHLSTVHAHCVAEHAHYLNVKSGAAMKTVLEMQDSAHQKLVNNNRHYLRTICGVLLLTAQRKIAQRETGRSFRVGDFDVQTLDYGPSCGNFLSILSLIAKHDDVIAEKICSGSQNSKYTHHTVQNALLDIMKDMVFEEIREELKAAKFFAVLADESKDKSKKEQVVVAVRYCFQNAIHEEFIGVAEAQSLNANGLTDTIIESLNKIGVDMKNCVGQGYDEASVVSGHLNGVQRKLIEKTGATMAHCVHCFCHRLNLIIVDVVNSVKCVSVMISLFRKLHNFISSSTVHAKWEKKQADLGLKKMEIGRVSETRWSCQAKQFDVLSRRLPVLYEVLEDIIENDNVADRVTEASGLKLQLDCRFVRYLFAVKEILQKAKYTSDMLQKPSNDLLDAIDLIGTVREEIGAFRSRESCLKFWEEAQKVADEIGLPATSRAVRRRAPPAALEGFAVEAPIETSRRENSDSPEFDSYVQDVYEIIDKVDAEFERRYNKDNIAIMKGITSLCPTSSKYLDQSALEEFAALFGADIEALSHEVCTFKCLLKRKEEAERPGSLLDLRAYLQELKAAFFELERIVSIACTLPVSSAECERNFSSMRLIKNDLRSVMSNERMESLMTLGIHWERGNRINLDNVINRFKARFPKCRIEI</sequence>